<reference evidence="14" key="2">
    <citation type="journal article" date="2021" name="PeerJ">
        <title>Extensive microbial diversity within the chicken gut microbiome revealed by metagenomics and culture.</title>
        <authorList>
            <person name="Gilroy R."/>
            <person name="Ravi A."/>
            <person name="Getino M."/>
            <person name="Pursley I."/>
            <person name="Horton D.L."/>
            <person name="Alikhan N.F."/>
            <person name="Baker D."/>
            <person name="Gharbi K."/>
            <person name="Hall N."/>
            <person name="Watson M."/>
            <person name="Adriaenssens E.M."/>
            <person name="Foster-Nyarko E."/>
            <person name="Jarju S."/>
            <person name="Secka A."/>
            <person name="Antonio M."/>
            <person name="Oren A."/>
            <person name="Chaudhuri R.R."/>
            <person name="La Ragione R."/>
            <person name="Hildebrand F."/>
            <person name="Pallen M.J."/>
        </authorList>
    </citation>
    <scope>NUCLEOTIDE SEQUENCE</scope>
    <source>
        <strain evidence="14">21143</strain>
    </source>
</reference>
<dbReference type="Gene3D" id="3.90.650.10">
    <property type="entry name" value="PurM-like C-terminal domain"/>
    <property type="match status" value="1"/>
</dbReference>
<dbReference type="SUPFAM" id="SSF55326">
    <property type="entry name" value="PurM N-terminal domain-like"/>
    <property type="match status" value="1"/>
</dbReference>
<dbReference type="Pfam" id="PF02769">
    <property type="entry name" value="AIRS_C"/>
    <property type="match status" value="1"/>
</dbReference>
<organism evidence="14 15">
    <name type="scientific">Candidatus Caccoplasma intestinavium</name>
    <dbReference type="NCBI Taxonomy" id="2840716"/>
    <lineage>
        <taxon>Bacteria</taxon>
        <taxon>Pseudomonadati</taxon>
        <taxon>Bacteroidota</taxon>
        <taxon>Bacteroidia</taxon>
        <taxon>Bacteroidales</taxon>
        <taxon>Bacteroidaceae</taxon>
        <taxon>Bacteroidaceae incertae sedis</taxon>
        <taxon>Candidatus Caccoplasma</taxon>
    </lineage>
</organism>
<name>A0A9D1KCP7_9BACT</name>
<dbReference type="InterPro" id="IPR036676">
    <property type="entry name" value="PurM-like_C_sf"/>
</dbReference>
<evidence type="ECO:0000256" key="10">
    <source>
        <dbReference type="ARBA" id="ARBA00033093"/>
    </source>
</evidence>
<evidence type="ECO:0000256" key="3">
    <source>
        <dbReference type="ARBA" id="ARBA00013047"/>
    </source>
</evidence>
<evidence type="ECO:0000313" key="14">
    <source>
        <dbReference type="EMBL" id="HIT38799.1"/>
    </source>
</evidence>
<comment type="similarity">
    <text evidence="2">Belongs to the AIR synthase family.</text>
</comment>
<dbReference type="InterPro" id="IPR010918">
    <property type="entry name" value="PurM-like_C_dom"/>
</dbReference>
<keyword evidence="6" id="KW-0547">Nucleotide-binding</keyword>
<dbReference type="EMBL" id="DVKT01000013">
    <property type="protein sequence ID" value="HIT38799.1"/>
    <property type="molecule type" value="Genomic_DNA"/>
</dbReference>
<evidence type="ECO:0000256" key="11">
    <source>
        <dbReference type="ARBA" id="ARBA00049057"/>
    </source>
</evidence>
<feature type="domain" description="PurM-like C-terminal" evidence="13">
    <location>
        <begin position="253"/>
        <end position="379"/>
    </location>
</feature>
<dbReference type="Pfam" id="PF00586">
    <property type="entry name" value="AIRS"/>
    <property type="match status" value="1"/>
</dbReference>
<dbReference type="InterPro" id="IPR016188">
    <property type="entry name" value="PurM-like_N"/>
</dbReference>
<evidence type="ECO:0000256" key="7">
    <source>
        <dbReference type="ARBA" id="ARBA00022840"/>
    </source>
</evidence>
<dbReference type="GO" id="GO:0046084">
    <property type="term" value="P:adenine biosynthetic process"/>
    <property type="evidence" value="ECO:0007669"/>
    <property type="project" value="TreeGrafter"/>
</dbReference>
<evidence type="ECO:0000313" key="15">
    <source>
        <dbReference type="Proteomes" id="UP000886722"/>
    </source>
</evidence>
<dbReference type="InterPro" id="IPR004733">
    <property type="entry name" value="PurM_cligase"/>
</dbReference>
<comment type="pathway">
    <text evidence="1">Purine metabolism; IMP biosynthesis via de novo pathway; 5-amino-1-(5-phospho-D-ribosyl)imidazole from N(2)-formyl-N(1)-(5-phospho-D-ribosyl)glycinamide: step 2/2.</text>
</comment>
<keyword evidence="5" id="KW-0436">Ligase</keyword>
<evidence type="ECO:0000256" key="1">
    <source>
        <dbReference type="ARBA" id="ARBA00004686"/>
    </source>
</evidence>
<dbReference type="AlphaFoldDB" id="A0A9D1KCP7"/>
<dbReference type="InterPro" id="IPR036921">
    <property type="entry name" value="PurM-like_N_sf"/>
</dbReference>
<comment type="catalytic activity">
    <reaction evidence="11">
        <text>2-formamido-N(1)-(5-O-phospho-beta-D-ribosyl)acetamidine + ATP = 5-amino-1-(5-phospho-beta-D-ribosyl)imidazole + ADP + phosphate + H(+)</text>
        <dbReference type="Rhea" id="RHEA:23032"/>
        <dbReference type="ChEBI" id="CHEBI:15378"/>
        <dbReference type="ChEBI" id="CHEBI:30616"/>
        <dbReference type="ChEBI" id="CHEBI:43474"/>
        <dbReference type="ChEBI" id="CHEBI:137981"/>
        <dbReference type="ChEBI" id="CHEBI:147287"/>
        <dbReference type="ChEBI" id="CHEBI:456216"/>
        <dbReference type="EC" id="6.3.3.1"/>
    </reaction>
</comment>
<accession>A0A9D1KCP7</accession>
<evidence type="ECO:0000256" key="8">
    <source>
        <dbReference type="ARBA" id="ARBA00031908"/>
    </source>
</evidence>
<dbReference type="SUPFAM" id="SSF56042">
    <property type="entry name" value="PurM C-terminal domain-like"/>
    <property type="match status" value="1"/>
</dbReference>
<evidence type="ECO:0000256" key="2">
    <source>
        <dbReference type="ARBA" id="ARBA00010280"/>
    </source>
</evidence>
<dbReference type="GO" id="GO:0004641">
    <property type="term" value="F:phosphoribosylformylglycinamidine cyclo-ligase activity"/>
    <property type="evidence" value="ECO:0007669"/>
    <property type="project" value="UniProtKB-EC"/>
</dbReference>
<dbReference type="EC" id="6.3.3.1" evidence="3"/>
<dbReference type="FunFam" id="3.30.1330.10:FF:000012">
    <property type="entry name" value="Phosphoribosylformylglycinamidine cyclo-ligase"/>
    <property type="match status" value="1"/>
</dbReference>
<sequence>MSDQRYNLRGVSASKEDVHNAIKNIDKGIFPKAFCKIIPDILGGDPAYCNIMHADGAGTKSSLAYMYWRETGDLSVWKGIAQDALIMNIDDLLCVGATDNILVSSTIGRNKLLVPGEVISAIINGTDELLSELRDMGVGVYATGGETADVGDLVRTIIVDSTVTCRMKRSDVIDNAHIQSGDVIVGMASYGQATYEKSYNGGMGSNGLTSARHDVFAKYLAGKYPESYDAAVPDDLVYSGGLKLTDAIEGLGIDAGRLVLSPTRTYAPVIKKMLDVMRPCIHGMVHCSGGAQTKVMHFVENMEVVKNNLFPVPPLFRIIREQSGTDWQEMYKVFNMGHRMEVYLAPEHAQEVIDISRSFGIDAQEVGYVTAAEKNRLVIESEFGRFEY</sequence>
<keyword evidence="7" id="KW-0067">ATP-binding</keyword>
<evidence type="ECO:0000259" key="13">
    <source>
        <dbReference type="Pfam" id="PF02769"/>
    </source>
</evidence>
<evidence type="ECO:0000256" key="9">
    <source>
        <dbReference type="ARBA" id="ARBA00032931"/>
    </source>
</evidence>
<evidence type="ECO:0000259" key="12">
    <source>
        <dbReference type="Pfam" id="PF00586"/>
    </source>
</evidence>
<evidence type="ECO:0000256" key="4">
    <source>
        <dbReference type="ARBA" id="ARBA00020367"/>
    </source>
</evidence>
<dbReference type="Gene3D" id="3.30.1330.10">
    <property type="entry name" value="PurM-like, N-terminal domain"/>
    <property type="match status" value="1"/>
</dbReference>
<evidence type="ECO:0000256" key="5">
    <source>
        <dbReference type="ARBA" id="ARBA00022598"/>
    </source>
</evidence>
<dbReference type="GO" id="GO:0005829">
    <property type="term" value="C:cytosol"/>
    <property type="evidence" value="ECO:0007669"/>
    <property type="project" value="TreeGrafter"/>
</dbReference>
<comment type="caution">
    <text evidence="14">The sequence shown here is derived from an EMBL/GenBank/DDBJ whole genome shotgun (WGS) entry which is preliminary data.</text>
</comment>
<protein>
    <recommendedName>
        <fullName evidence="4">Phosphoribosylformylglycinamidine cyclo-ligase</fullName>
        <ecNumber evidence="3">6.3.3.1</ecNumber>
    </recommendedName>
    <alternativeName>
        <fullName evidence="9">AIR synthase</fullName>
    </alternativeName>
    <alternativeName>
        <fullName evidence="10">AIRS</fullName>
    </alternativeName>
    <alternativeName>
        <fullName evidence="8">Phosphoribosyl-aminoimidazole synthetase</fullName>
    </alternativeName>
</protein>
<dbReference type="GO" id="GO:0005524">
    <property type="term" value="F:ATP binding"/>
    <property type="evidence" value="ECO:0007669"/>
    <property type="project" value="UniProtKB-KW"/>
</dbReference>
<dbReference type="GO" id="GO:0006189">
    <property type="term" value="P:'de novo' IMP biosynthetic process"/>
    <property type="evidence" value="ECO:0007669"/>
    <property type="project" value="InterPro"/>
</dbReference>
<dbReference type="PANTHER" id="PTHR10520:SF12">
    <property type="entry name" value="TRIFUNCTIONAL PURINE BIOSYNTHETIC PROTEIN ADENOSINE-3"/>
    <property type="match status" value="1"/>
</dbReference>
<feature type="domain" description="PurM-like N-terminal" evidence="12">
    <location>
        <begin position="49"/>
        <end position="166"/>
    </location>
</feature>
<reference evidence="14" key="1">
    <citation type="submission" date="2020-10" db="EMBL/GenBank/DDBJ databases">
        <authorList>
            <person name="Gilroy R."/>
        </authorList>
    </citation>
    <scope>NUCLEOTIDE SEQUENCE</scope>
    <source>
        <strain evidence="14">21143</strain>
    </source>
</reference>
<dbReference type="PANTHER" id="PTHR10520">
    <property type="entry name" value="TRIFUNCTIONAL PURINE BIOSYNTHETIC PROTEIN ADENOSINE-3-RELATED"/>
    <property type="match status" value="1"/>
</dbReference>
<gene>
    <name evidence="14" type="ORF">IAD06_01980</name>
</gene>
<evidence type="ECO:0000256" key="6">
    <source>
        <dbReference type="ARBA" id="ARBA00022741"/>
    </source>
</evidence>
<dbReference type="Proteomes" id="UP000886722">
    <property type="component" value="Unassembled WGS sequence"/>
</dbReference>
<dbReference type="GO" id="GO:0004637">
    <property type="term" value="F:phosphoribosylamine-glycine ligase activity"/>
    <property type="evidence" value="ECO:0007669"/>
    <property type="project" value="TreeGrafter"/>
</dbReference>
<proteinExistence type="inferred from homology"/>